<dbReference type="SUPFAM" id="SSF81383">
    <property type="entry name" value="F-box domain"/>
    <property type="match status" value="1"/>
</dbReference>
<sequence>MTLSLLPTELLNHVAIFVPPHELHRVGQLNRRCRYSSHFLSLATRPSFASRNLKYHILVQRVIHPYQLTHIPFTRLGVHYITVLVEVFGFTSKTLSILHPNNVNTINWLHLPYFYTPSVTWSDIMPDIFPDPTATLISHSLQLIFTNAATASIQLNTTKHDPLLILLWSAHAGNTNLARCAIPAVVSKNATTPVELMYHFRSAFFFAYHSNSADMMQIVLDSGYVEVEEYAGQALAESALLGLVESVRYLLGRRELEWVVDEGLKEAVGVAVLWARQNRRNEVLAVLEGAKRRGVVMY</sequence>
<evidence type="ECO:0000313" key="2">
    <source>
        <dbReference type="Proteomes" id="UP000193642"/>
    </source>
</evidence>
<dbReference type="InterPro" id="IPR036047">
    <property type="entry name" value="F-box-like_dom_sf"/>
</dbReference>
<dbReference type="Proteomes" id="UP000193642">
    <property type="component" value="Unassembled WGS sequence"/>
</dbReference>
<dbReference type="AlphaFoldDB" id="A0A1Y2CS80"/>
<comment type="caution">
    <text evidence="1">The sequence shown here is derived from an EMBL/GenBank/DDBJ whole genome shotgun (WGS) entry which is preliminary data.</text>
</comment>
<name>A0A1Y2CS80_9FUNG</name>
<organism evidence="1 2">
    <name type="scientific">Rhizoclosmatium globosum</name>
    <dbReference type="NCBI Taxonomy" id="329046"/>
    <lineage>
        <taxon>Eukaryota</taxon>
        <taxon>Fungi</taxon>
        <taxon>Fungi incertae sedis</taxon>
        <taxon>Chytridiomycota</taxon>
        <taxon>Chytridiomycota incertae sedis</taxon>
        <taxon>Chytridiomycetes</taxon>
        <taxon>Chytridiales</taxon>
        <taxon>Chytriomycetaceae</taxon>
        <taxon>Rhizoclosmatium</taxon>
    </lineage>
</organism>
<proteinExistence type="predicted"/>
<evidence type="ECO:0000313" key="1">
    <source>
        <dbReference type="EMBL" id="ORY49899.1"/>
    </source>
</evidence>
<reference evidence="1 2" key="1">
    <citation type="submission" date="2016-07" db="EMBL/GenBank/DDBJ databases">
        <title>Pervasive Adenine N6-methylation of Active Genes in Fungi.</title>
        <authorList>
            <consortium name="DOE Joint Genome Institute"/>
            <person name="Mondo S.J."/>
            <person name="Dannebaum R.O."/>
            <person name="Kuo R.C."/>
            <person name="Labutti K."/>
            <person name="Haridas S."/>
            <person name="Kuo A."/>
            <person name="Salamov A."/>
            <person name="Ahrendt S.R."/>
            <person name="Lipzen A."/>
            <person name="Sullivan W."/>
            <person name="Andreopoulos W.B."/>
            <person name="Clum A."/>
            <person name="Lindquist E."/>
            <person name="Daum C."/>
            <person name="Ramamoorthy G.K."/>
            <person name="Gryganskyi A."/>
            <person name="Culley D."/>
            <person name="Magnuson J.K."/>
            <person name="James T.Y."/>
            <person name="O'Malley M.A."/>
            <person name="Stajich J.E."/>
            <person name="Spatafora J.W."/>
            <person name="Visel A."/>
            <person name="Grigoriev I.V."/>
        </authorList>
    </citation>
    <scope>NUCLEOTIDE SEQUENCE [LARGE SCALE GENOMIC DNA]</scope>
    <source>
        <strain evidence="1 2">JEL800</strain>
    </source>
</reference>
<keyword evidence="2" id="KW-1185">Reference proteome</keyword>
<dbReference type="OrthoDB" id="20872at2759"/>
<evidence type="ECO:0008006" key="3">
    <source>
        <dbReference type="Google" id="ProtNLM"/>
    </source>
</evidence>
<gene>
    <name evidence="1" type="ORF">BCR33DRAFT_713503</name>
</gene>
<accession>A0A1Y2CS80</accession>
<dbReference type="EMBL" id="MCGO01000008">
    <property type="protein sequence ID" value="ORY49899.1"/>
    <property type="molecule type" value="Genomic_DNA"/>
</dbReference>
<protein>
    <recommendedName>
        <fullName evidence="3">F-box domain-containing protein</fullName>
    </recommendedName>
</protein>